<dbReference type="EMBL" id="JAADJZ010000004">
    <property type="protein sequence ID" value="KAF2876035.1"/>
    <property type="molecule type" value="Genomic_DNA"/>
</dbReference>
<accession>A0A7C8MGJ4</accession>
<evidence type="ECO:0000313" key="2">
    <source>
        <dbReference type="Proteomes" id="UP000481861"/>
    </source>
</evidence>
<dbReference type="Proteomes" id="UP000481861">
    <property type="component" value="Unassembled WGS sequence"/>
</dbReference>
<comment type="caution">
    <text evidence="1">The sequence shown here is derived from an EMBL/GenBank/DDBJ whole genome shotgun (WGS) entry which is preliminary data.</text>
</comment>
<proteinExistence type="predicted"/>
<evidence type="ECO:0000313" key="1">
    <source>
        <dbReference type="EMBL" id="KAF2876035.1"/>
    </source>
</evidence>
<gene>
    <name evidence="1" type="ORF">BDV95DRAFT_655397</name>
</gene>
<sequence length="201" mass="21785">MPGTPASSDTGTSAVKTTLSVLDPEHSSAKTLKLENTEKRDTLISYRNGPLACTGTPACIKRSLVGAFDVPKHVLMAMSKYALQYSTSSHLASQGETRRIRRPQACFNGSFGALCKPVAFEVPKHALMAMLKYAMQYFACHRSLPTSTIPPPVLASTDTDISAIKTTLSVLDPEQLYIPIPRLARGDRCVRRPQACFNGNA</sequence>
<reference evidence="1 2" key="1">
    <citation type="submission" date="2020-01" db="EMBL/GenBank/DDBJ databases">
        <authorList>
            <consortium name="DOE Joint Genome Institute"/>
            <person name="Haridas S."/>
            <person name="Albert R."/>
            <person name="Binder M."/>
            <person name="Bloem J."/>
            <person name="Labutti K."/>
            <person name="Salamov A."/>
            <person name="Andreopoulos B."/>
            <person name="Baker S.E."/>
            <person name="Barry K."/>
            <person name="Bills G."/>
            <person name="Bluhm B.H."/>
            <person name="Cannon C."/>
            <person name="Castanera R."/>
            <person name="Culley D.E."/>
            <person name="Daum C."/>
            <person name="Ezra D."/>
            <person name="Gonzalez J.B."/>
            <person name="Henrissat B."/>
            <person name="Kuo A."/>
            <person name="Liang C."/>
            <person name="Lipzen A."/>
            <person name="Lutzoni F."/>
            <person name="Magnuson J."/>
            <person name="Mondo S."/>
            <person name="Nolan M."/>
            <person name="Ohm R."/>
            <person name="Pangilinan J."/>
            <person name="Park H.-J.H."/>
            <person name="Ramirez L."/>
            <person name="Alfaro M."/>
            <person name="Sun H."/>
            <person name="Tritt A."/>
            <person name="Yoshinaga Y."/>
            <person name="Zwiers L.-H.L."/>
            <person name="Turgeon B.G."/>
            <person name="Goodwin S.B."/>
            <person name="Spatafora J.W."/>
            <person name="Crous P.W."/>
            <person name="Grigoriev I.V."/>
        </authorList>
    </citation>
    <scope>NUCLEOTIDE SEQUENCE [LARGE SCALE GENOMIC DNA]</scope>
    <source>
        <strain evidence="1 2">CBS 611.86</strain>
    </source>
</reference>
<organism evidence="1 2">
    <name type="scientific">Massariosphaeria phaeospora</name>
    <dbReference type="NCBI Taxonomy" id="100035"/>
    <lineage>
        <taxon>Eukaryota</taxon>
        <taxon>Fungi</taxon>
        <taxon>Dikarya</taxon>
        <taxon>Ascomycota</taxon>
        <taxon>Pezizomycotina</taxon>
        <taxon>Dothideomycetes</taxon>
        <taxon>Pleosporomycetidae</taxon>
        <taxon>Pleosporales</taxon>
        <taxon>Pleosporales incertae sedis</taxon>
        <taxon>Massariosphaeria</taxon>
    </lineage>
</organism>
<keyword evidence="2" id="KW-1185">Reference proteome</keyword>
<name>A0A7C8MGJ4_9PLEO</name>
<protein>
    <submittedName>
        <fullName evidence="1">Uncharacterized protein</fullName>
    </submittedName>
</protein>
<dbReference type="AlphaFoldDB" id="A0A7C8MGJ4"/>